<accession>A0ABW7QIU3</accession>
<keyword evidence="4" id="KW-0808">Transferase</keyword>
<organism evidence="8 9">
    <name type="scientific">Streptomyces longisporoflavus</name>
    <dbReference type="NCBI Taxonomy" id="28044"/>
    <lineage>
        <taxon>Bacteria</taxon>
        <taxon>Bacillati</taxon>
        <taxon>Actinomycetota</taxon>
        <taxon>Actinomycetes</taxon>
        <taxon>Kitasatosporales</taxon>
        <taxon>Streptomycetaceae</taxon>
        <taxon>Streptomyces</taxon>
    </lineage>
</organism>
<dbReference type="PANTHER" id="PTHR37316:SF3">
    <property type="entry name" value="TEICHOIC ACID GLYCEROL-PHOSPHATE TRANSFERASE"/>
    <property type="match status" value="1"/>
</dbReference>
<evidence type="ECO:0000259" key="7">
    <source>
        <dbReference type="Pfam" id="PF00535"/>
    </source>
</evidence>
<reference evidence="8 9" key="1">
    <citation type="submission" date="2024-10" db="EMBL/GenBank/DDBJ databases">
        <title>The Natural Products Discovery Center: Release of the First 8490 Sequenced Strains for Exploring Actinobacteria Biosynthetic Diversity.</title>
        <authorList>
            <person name="Kalkreuter E."/>
            <person name="Kautsar S.A."/>
            <person name="Yang D."/>
            <person name="Bader C.D."/>
            <person name="Teijaro C.N."/>
            <person name="Fluegel L."/>
            <person name="Davis C.M."/>
            <person name="Simpson J.R."/>
            <person name="Lauterbach L."/>
            <person name="Steele A.D."/>
            <person name="Gui C."/>
            <person name="Meng S."/>
            <person name="Li G."/>
            <person name="Viehrig K."/>
            <person name="Ye F."/>
            <person name="Su P."/>
            <person name="Kiefer A.F."/>
            <person name="Nichols A."/>
            <person name="Cepeda A.J."/>
            <person name="Yan W."/>
            <person name="Fan B."/>
            <person name="Jiang Y."/>
            <person name="Adhikari A."/>
            <person name="Zheng C.-J."/>
            <person name="Schuster L."/>
            <person name="Cowan T.M."/>
            <person name="Smanski M.J."/>
            <person name="Chevrette M.G."/>
            <person name="De Carvalho L.P.S."/>
            <person name="Shen B."/>
        </authorList>
    </citation>
    <scope>NUCLEOTIDE SEQUENCE [LARGE SCALE GENOMIC DNA]</scope>
    <source>
        <strain evidence="8 9">NPDC017990</strain>
    </source>
</reference>
<evidence type="ECO:0000256" key="6">
    <source>
        <dbReference type="ARBA" id="ARBA00023136"/>
    </source>
</evidence>
<sequence>MSTPELHDFSCVVVAGTDADALRQSVASVLDQAMGNVEAVLVDPGTDGPARAAARALAADQPYRVRLVRAESPMSAGASRNLGLDAARGRYVIVLGDGELLERHACRNLFDAARTTGADLVAGRWTRLTAGGRKEAHPDWQTPLHARTRSVRELADVPELVTRDSLVTGFCVRRDLVHDRRLRYAEDLAHSEILFGVEAALGARVITLVPNLITTHRAAPDPARETSALAGAHDRVAGLLLSLGRIELCDRRERAFLSDHVLPCVRTFPQLTAEERRRVTTGMVPHLEGRADVRALSALDPVERVSVRLLAEGDTEGVLAAAYALARPGTVVSELTEREGKVYWRADGLDDPRTREVLDVSELGHQHRPPAQARLLNRLTRCGVEGTRAVLEGHVVLPGGLVPDRPPLTARLDVRTRGRGRHGFRVPVQEAHYDGGAVVWRATVDLTARLRDLGIRDRVWEPRLRLAAGGHDMSTELVAEQETVGNARGFTVTGANRLELRLAPRHRAARTLRAALHYVTHFRPARKARLRLRALRRRCDRLNGRAVKLRVYRRVLRRLPVSKGSVVFESHMGACYGDSPRAIHQEIVDRGLGLRCTWSYAASADGFPATARLVRRWSWRYLWALGRAEFWIDNQGFPHALAKPRHTTYLQTWHGSAYKRMGFDEARLKTQNAPQRERLREAVDRFDHFLVRSEHDVHTLARAYGIPEERLLRCGYPRNDRLIAARARDEASGRFPRPPAAAGLGIPDHKTVVLYAPTFRGGPPKNNKPVRLPLDVREFAARFGDTHVLLVRAHYMEAAELPVCPPGTVIDVSAHHDVSELLCLADVLVTDYSSIMFDFALLDRPLVHFAPDLDAYETERGSYFALRDEAGGPVVETQEELLRVLAALKQTDGAWAEARAAFAARFGSYDQGRAAAGVVDALFGERAGNSGKKEGGA</sequence>
<dbReference type="Pfam" id="PF04464">
    <property type="entry name" value="Glyphos_transf"/>
    <property type="match status" value="1"/>
</dbReference>
<dbReference type="InterPro" id="IPR001173">
    <property type="entry name" value="Glyco_trans_2-like"/>
</dbReference>
<dbReference type="Gene3D" id="3.90.550.10">
    <property type="entry name" value="Spore Coat Polysaccharide Biosynthesis Protein SpsA, Chain A"/>
    <property type="match status" value="1"/>
</dbReference>
<comment type="similarity">
    <text evidence="2">Belongs to the CDP-glycerol glycerophosphotransferase family.</text>
</comment>
<name>A0ABW7QIU3_9ACTN</name>
<proteinExistence type="inferred from homology"/>
<keyword evidence="3" id="KW-1003">Cell membrane</keyword>
<dbReference type="InterPro" id="IPR043148">
    <property type="entry name" value="TagF_C"/>
</dbReference>
<dbReference type="InterPro" id="IPR029044">
    <property type="entry name" value="Nucleotide-diphossugar_trans"/>
</dbReference>
<evidence type="ECO:0000256" key="5">
    <source>
        <dbReference type="ARBA" id="ARBA00022944"/>
    </source>
</evidence>
<gene>
    <name evidence="8" type="ORF">ACH4F9_07780</name>
</gene>
<dbReference type="SUPFAM" id="SSF53756">
    <property type="entry name" value="UDP-Glycosyltransferase/glycogen phosphorylase"/>
    <property type="match status" value="1"/>
</dbReference>
<evidence type="ECO:0000256" key="4">
    <source>
        <dbReference type="ARBA" id="ARBA00022679"/>
    </source>
</evidence>
<comment type="subcellular location">
    <subcellularLocation>
        <location evidence="1">Cell membrane</location>
        <topology evidence="1">Peripheral membrane protein</topology>
    </subcellularLocation>
</comment>
<protein>
    <submittedName>
        <fullName evidence="8">CDP-glycerol glycerophosphotransferase family protein</fullName>
    </submittedName>
</protein>
<dbReference type="Pfam" id="PF00535">
    <property type="entry name" value="Glycos_transf_2"/>
    <property type="match status" value="1"/>
</dbReference>
<keyword evidence="9" id="KW-1185">Reference proteome</keyword>
<keyword evidence="6" id="KW-0472">Membrane</keyword>
<evidence type="ECO:0000256" key="2">
    <source>
        <dbReference type="ARBA" id="ARBA00010488"/>
    </source>
</evidence>
<evidence type="ECO:0000256" key="1">
    <source>
        <dbReference type="ARBA" id="ARBA00004202"/>
    </source>
</evidence>
<dbReference type="InterPro" id="IPR043149">
    <property type="entry name" value="TagF_N"/>
</dbReference>
<dbReference type="Gene3D" id="3.40.50.11820">
    <property type="match status" value="1"/>
</dbReference>
<dbReference type="SUPFAM" id="SSF53448">
    <property type="entry name" value="Nucleotide-diphospho-sugar transferases"/>
    <property type="match status" value="1"/>
</dbReference>
<feature type="domain" description="Glycosyltransferase 2-like" evidence="7">
    <location>
        <begin position="11"/>
        <end position="139"/>
    </location>
</feature>
<dbReference type="InterPro" id="IPR051612">
    <property type="entry name" value="Teichoic_Acid_Biosynth"/>
</dbReference>
<dbReference type="CDD" id="cd00761">
    <property type="entry name" value="Glyco_tranf_GTA_type"/>
    <property type="match status" value="1"/>
</dbReference>
<evidence type="ECO:0000313" key="8">
    <source>
        <dbReference type="EMBL" id="MFH8544888.1"/>
    </source>
</evidence>
<dbReference type="EMBL" id="JBIRGQ010000002">
    <property type="protein sequence ID" value="MFH8544888.1"/>
    <property type="molecule type" value="Genomic_DNA"/>
</dbReference>
<dbReference type="Gene3D" id="3.40.50.12580">
    <property type="match status" value="1"/>
</dbReference>
<dbReference type="RefSeq" id="WP_397709374.1">
    <property type="nucleotide sequence ID" value="NZ_JBIRGN010000002.1"/>
</dbReference>
<keyword evidence="5" id="KW-0777">Teichoic acid biosynthesis</keyword>
<evidence type="ECO:0000313" key="9">
    <source>
        <dbReference type="Proteomes" id="UP001610818"/>
    </source>
</evidence>
<comment type="caution">
    <text evidence="8">The sequence shown here is derived from an EMBL/GenBank/DDBJ whole genome shotgun (WGS) entry which is preliminary data.</text>
</comment>
<dbReference type="Proteomes" id="UP001610818">
    <property type="component" value="Unassembled WGS sequence"/>
</dbReference>
<dbReference type="InterPro" id="IPR007554">
    <property type="entry name" value="Glycerophosphate_synth"/>
</dbReference>
<dbReference type="PANTHER" id="PTHR37316">
    <property type="entry name" value="TEICHOIC ACID GLYCEROL-PHOSPHATE PRIMASE"/>
    <property type="match status" value="1"/>
</dbReference>
<evidence type="ECO:0000256" key="3">
    <source>
        <dbReference type="ARBA" id="ARBA00022475"/>
    </source>
</evidence>